<evidence type="ECO:0000313" key="8">
    <source>
        <dbReference type="EMBL" id="ORZ01339.1"/>
    </source>
</evidence>
<dbReference type="FunCoup" id="A0A1X2HPU2">
    <property type="interactions" value="1007"/>
</dbReference>
<dbReference type="PROSITE" id="PS00678">
    <property type="entry name" value="WD_REPEATS_1"/>
    <property type="match status" value="1"/>
</dbReference>
<dbReference type="Pfam" id="PF12894">
    <property type="entry name" value="ANAPC4_WD40"/>
    <property type="match status" value="1"/>
</dbReference>
<dbReference type="GO" id="GO:0000723">
    <property type="term" value="P:telomere maintenance"/>
    <property type="evidence" value="ECO:0007669"/>
    <property type="project" value="EnsemblFungi"/>
</dbReference>
<evidence type="ECO:0000256" key="2">
    <source>
        <dbReference type="ARBA" id="ARBA00022574"/>
    </source>
</evidence>
<evidence type="ECO:0000256" key="3">
    <source>
        <dbReference type="ARBA" id="ARBA00022737"/>
    </source>
</evidence>
<organism evidence="8 9">
    <name type="scientific">Syncephalastrum racemosum</name>
    <name type="common">Filamentous fungus</name>
    <dbReference type="NCBI Taxonomy" id="13706"/>
    <lineage>
        <taxon>Eukaryota</taxon>
        <taxon>Fungi</taxon>
        <taxon>Fungi incertae sedis</taxon>
        <taxon>Mucoromycota</taxon>
        <taxon>Mucoromycotina</taxon>
        <taxon>Mucoromycetes</taxon>
        <taxon>Mucorales</taxon>
        <taxon>Syncephalastraceae</taxon>
        <taxon>Syncephalastrum</taxon>
    </lineage>
</organism>
<comment type="caution">
    <text evidence="8">The sequence shown here is derived from an EMBL/GenBank/DDBJ whole genome shotgun (WGS) entry which is preliminary data.</text>
</comment>
<dbReference type="InterPro" id="IPR019775">
    <property type="entry name" value="WD40_repeat_CS"/>
</dbReference>
<evidence type="ECO:0000256" key="5">
    <source>
        <dbReference type="PROSITE-ProRule" id="PRU00221"/>
    </source>
</evidence>
<dbReference type="GO" id="GO:0031509">
    <property type="term" value="P:subtelomeric heterochromatin formation"/>
    <property type="evidence" value="ECO:0007669"/>
    <property type="project" value="EnsemblFungi"/>
</dbReference>
<evidence type="ECO:0000259" key="7">
    <source>
        <dbReference type="Pfam" id="PF12894"/>
    </source>
</evidence>
<dbReference type="OMA" id="DYEDDIM"/>
<dbReference type="Pfam" id="PF00400">
    <property type="entry name" value="WD40"/>
    <property type="match status" value="2"/>
</dbReference>
<evidence type="ECO:0000256" key="1">
    <source>
        <dbReference type="ARBA" id="ARBA00004123"/>
    </source>
</evidence>
<dbReference type="PROSITE" id="PS50294">
    <property type="entry name" value="WD_REPEATS_REGION"/>
    <property type="match status" value="1"/>
</dbReference>
<feature type="domain" description="Anaphase-promoting complex subunit 4-like WD40" evidence="7">
    <location>
        <begin position="160"/>
        <end position="214"/>
    </location>
</feature>
<dbReference type="PANTHER" id="PTHR44040:SF1">
    <property type="entry name" value="RETINOBLASTOMA-BINDING PROTEIN 5"/>
    <property type="match status" value="1"/>
</dbReference>
<dbReference type="InterPro" id="IPR024977">
    <property type="entry name" value="Apc4-like_WD40_dom"/>
</dbReference>
<dbReference type="InterPro" id="IPR036322">
    <property type="entry name" value="WD40_repeat_dom_sf"/>
</dbReference>
<dbReference type="GO" id="GO:0048188">
    <property type="term" value="C:Set1C/COMPASS complex"/>
    <property type="evidence" value="ECO:0007669"/>
    <property type="project" value="EnsemblFungi"/>
</dbReference>
<keyword evidence="9" id="KW-1185">Reference proteome</keyword>
<dbReference type="InterPro" id="IPR001680">
    <property type="entry name" value="WD40_rpt"/>
</dbReference>
<comment type="subcellular location">
    <subcellularLocation>
        <location evidence="1">Nucleus</location>
    </subcellularLocation>
</comment>
<dbReference type="InterPro" id="IPR037850">
    <property type="entry name" value="RBBP5/Swd1"/>
</dbReference>
<reference evidence="8 9" key="1">
    <citation type="submission" date="2016-07" db="EMBL/GenBank/DDBJ databases">
        <title>Pervasive Adenine N6-methylation of Active Genes in Fungi.</title>
        <authorList>
            <consortium name="DOE Joint Genome Institute"/>
            <person name="Mondo S.J."/>
            <person name="Dannebaum R.O."/>
            <person name="Kuo R.C."/>
            <person name="Labutti K."/>
            <person name="Haridas S."/>
            <person name="Kuo A."/>
            <person name="Salamov A."/>
            <person name="Ahrendt S.R."/>
            <person name="Lipzen A."/>
            <person name="Sullivan W."/>
            <person name="Andreopoulos W.B."/>
            <person name="Clum A."/>
            <person name="Lindquist E."/>
            <person name="Daum C."/>
            <person name="Ramamoorthy G.K."/>
            <person name="Gryganskyi A."/>
            <person name="Culley D."/>
            <person name="Magnuson J.K."/>
            <person name="James T.Y."/>
            <person name="O'Malley M.A."/>
            <person name="Stajich J.E."/>
            <person name="Spatafora J.W."/>
            <person name="Visel A."/>
            <person name="Grigoriev I.V."/>
        </authorList>
    </citation>
    <scope>NUCLEOTIDE SEQUENCE [LARGE SCALE GENOMIC DNA]</scope>
    <source>
        <strain evidence="8 9">NRRL 2496</strain>
    </source>
</reference>
<keyword evidence="4" id="KW-0539">Nucleus</keyword>
<feature type="compositionally biased region" description="Acidic residues" evidence="6">
    <location>
        <begin position="347"/>
        <end position="358"/>
    </location>
</feature>
<dbReference type="SMART" id="SM00320">
    <property type="entry name" value="WD40"/>
    <property type="match status" value="5"/>
</dbReference>
<feature type="compositionally biased region" description="Polar residues" evidence="6">
    <location>
        <begin position="428"/>
        <end position="440"/>
    </location>
</feature>
<dbReference type="PANTHER" id="PTHR44040">
    <property type="entry name" value="RETINOBLASTOMA-BINDING PROTEIN 5"/>
    <property type="match status" value="1"/>
</dbReference>
<dbReference type="GO" id="GO:0000781">
    <property type="term" value="C:chromosome, telomeric region"/>
    <property type="evidence" value="ECO:0007669"/>
    <property type="project" value="GOC"/>
</dbReference>
<dbReference type="GO" id="GO:0006355">
    <property type="term" value="P:regulation of DNA-templated transcription"/>
    <property type="evidence" value="ECO:0007669"/>
    <property type="project" value="EnsemblFungi"/>
</dbReference>
<dbReference type="EMBL" id="MCGN01000002">
    <property type="protein sequence ID" value="ORZ01339.1"/>
    <property type="molecule type" value="Genomic_DNA"/>
</dbReference>
<gene>
    <name evidence="8" type="ORF">BCR43DRAFT_486783</name>
</gene>
<feature type="region of interest" description="Disordered" evidence="6">
    <location>
        <begin position="393"/>
        <end position="440"/>
    </location>
</feature>
<feature type="compositionally biased region" description="Basic and acidic residues" evidence="6">
    <location>
        <begin position="359"/>
        <end position="368"/>
    </location>
</feature>
<protein>
    <submittedName>
        <fullName evidence="8">WD40-repeat-containing domain protein</fullName>
    </submittedName>
</protein>
<name>A0A1X2HPU2_SYNRA</name>
<evidence type="ECO:0000256" key="4">
    <source>
        <dbReference type="ARBA" id="ARBA00023242"/>
    </source>
</evidence>
<dbReference type="Gene3D" id="2.130.10.10">
    <property type="entry name" value="YVTN repeat-like/Quinoprotein amine dehydrogenase"/>
    <property type="match status" value="1"/>
</dbReference>
<dbReference type="AlphaFoldDB" id="A0A1X2HPU2"/>
<dbReference type="STRING" id="13706.A0A1X2HPU2"/>
<dbReference type="SUPFAM" id="SSF50978">
    <property type="entry name" value="WD40 repeat-like"/>
    <property type="match status" value="1"/>
</dbReference>
<keyword evidence="3" id="KW-0677">Repeat</keyword>
<accession>A0A1X2HPU2</accession>
<feature type="repeat" description="WD" evidence="5">
    <location>
        <begin position="61"/>
        <end position="94"/>
    </location>
</feature>
<dbReference type="InParanoid" id="A0A1X2HPU2"/>
<dbReference type="OrthoDB" id="196858at2759"/>
<sequence length="440" mass="49792">MNLELLDPWEQEYPQVIEDTLEDGYVLNCRFNRRGTLLAAGCLDGRCVVWDFDTKGLARNLIGHVKPVSNVSWSRSGQYLLSSSKDWMCILWDLVAAEIHSRIRFDAPVLMGEMHPKNNFLFVAALTQEKAALVDMSTPEPHVRRISLGDGDSEDDIKAASSYVTAVSWNKTGSRIYAGTSKGMLYIIDASTLGIIHTMRVTSSSIKEIQWSSNGRDLLVNANDRIIRFYILSDPEAIPSLKNKFQDLVNRIQWNKACFSADGEFVIGGSGHKAEHNIYIWDKNLGNLVKILEGPKEPLDDLSWHPIRPVITSVSSYGNIYVWTAKHDENWSAFAPDFHELEENLEYEEEEDEFDVVPEEEKSKRKQDDEDCIVDVTTCENVQAFVDSDDDADANEIFYLPMMPTDAPNSGSEDNDDSDDERRRMKRSGSQQESSMLLAE</sequence>
<proteinExistence type="predicted"/>
<dbReference type="PROSITE" id="PS50082">
    <property type="entry name" value="WD_REPEATS_2"/>
    <property type="match status" value="1"/>
</dbReference>
<feature type="region of interest" description="Disordered" evidence="6">
    <location>
        <begin position="347"/>
        <end position="369"/>
    </location>
</feature>
<evidence type="ECO:0000313" key="9">
    <source>
        <dbReference type="Proteomes" id="UP000242180"/>
    </source>
</evidence>
<dbReference type="GO" id="GO:0042800">
    <property type="term" value="F:histone H3K4 methyltransferase activity"/>
    <property type="evidence" value="ECO:0007669"/>
    <property type="project" value="EnsemblFungi"/>
</dbReference>
<evidence type="ECO:0000256" key="6">
    <source>
        <dbReference type="SAM" id="MobiDB-lite"/>
    </source>
</evidence>
<keyword evidence="2 5" id="KW-0853">WD repeat</keyword>
<dbReference type="InterPro" id="IPR015943">
    <property type="entry name" value="WD40/YVTN_repeat-like_dom_sf"/>
</dbReference>
<dbReference type="Proteomes" id="UP000242180">
    <property type="component" value="Unassembled WGS sequence"/>
</dbReference>